<dbReference type="Proteomes" id="UP000297549">
    <property type="component" value="Unassembled WGS sequence"/>
</dbReference>
<accession>A0A4Z0PXB4</accession>
<dbReference type="RefSeq" id="WP_135464945.1">
    <property type="nucleotide sequence ID" value="NZ_SRLC01000002.1"/>
</dbReference>
<dbReference type="EMBL" id="SRLC01000002">
    <property type="protein sequence ID" value="TGE22430.1"/>
    <property type="molecule type" value="Genomic_DNA"/>
</dbReference>
<evidence type="ECO:0000256" key="1">
    <source>
        <dbReference type="SAM" id="SignalP"/>
    </source>
</evidence>
<evidence type="ECO:0000313" key="4">
    <source>
        <dbReference type="Proteomes" id="UP000297549"/>
    </source>
</evidence>
<proteinExistence type="predicted"/>
<feature type="chain" id="PRO_5021299677" evidence="1">
    <location>
        <begin position="25"/>
        <end position="308"/>
    </location>
</feature>
<comment type="caution">
    <text evidence="3">The sequence shown here is derived from an EMBL/GenBank/DDBJ whole genome shotgun (WGS) entry which is preliminary data.</text>
</comment>
<feature type="signal peptide" evidence="1">
    <location>
        <begin position="1"/>
        <end position="24"/>
    </location>
</feature>
<sequence length="308" mass="32225">MKNKLVRLCLVVLSGLTAASAASAQTLPNGNLETWANRGAALAPTGWFTFDDILSSIGFPLPTGTTTRTTDKHGGTYAAQLEAKTNALLGATFPGVLGIGSNPNLDADFPGGIPFTARPANMQFYYKLTGTAAANETAGAQVVLTKWNGTEAELVGGAAIELAPAAGYTLVTLPLDYISSVAPDSIRILFVSSTAEEPTVGRLLFIDDVVMSGTATPTRDAERNAAVSVYPNPSADGLFLLTHTKQASWSRAAFTVTDATGRVVLRQPEAAANSFGPRRVDLRGQKAGMYTLLLDTPDGPVVQKLLIP</sequence>
<dbReference type="Gene3D" id="2.60.120.890">
    <property type="entry name" value="BT2081, beta-jelly-roll domain"/>
    <property type="match status" value="1"/>
</dbReference>
<keyword evidence="1" id="KW-0732">Signal</keyword>
<evidence type="ECO:0000259" key="2">
    <source>
        <dbReference type="Pfam" id="PF18962"/>
    </source>
</evidence>
<dbReference type="NCBIfam" id="TIGR04183">
    <property type="entry name" value="Por_Secre_tail"/>
    <property type="match status" value="1"/>
</dbReference>
<dbReference type="OrthoDB" id="640949at2"/>
<dbReference type="InterPro" id="IPR038653">
    <property type="entry name" value="Put_CMD_sf"/>
</dbReference>
<feature type="domain" description="Secretion system C-terminal sorting" evidence="2">
    <location>
        <begin position="229"/>
        <end position="307"/>
    </location>
</feature>
<organism evidence="3 4">
    <name type="scientific">Hymenobacter aquaticus</name>
    <dbReference type="NCBI Taxonomy" id="1867101"/>
    <lineage>
        <taxon>Bacteria</taxon>
        <taxon>Pseudomonadati</taxon>
        <taxon>Bacteroidota</taxon>
        <taxon>Cytophagia</taxon>
        <taxon>Cytophagales</taxon>
        <taxon>Hymenobacteraceae</taxon>
        <taxon>Hymenobacter</taxon>
    </lineage>
</organism>
<dbReference type="Pfam" id="PF18962">
    <property type="entry name" value="Por_Secre_tail"/>
    <property type="match status" value="1"/>
</dbReference>
<reference evidence="3 4" key="1">
    <citation type="submission" date="2019-04" db="EMBL/GenBank/DDBJ databases">
        <authorList>
            <person name="Feng G."/>
            <person name="Zhang J."/>
            <person name="Zhu H."/>
        </authorList>
    </citation>
    <scope>NUCLEOTIDE SEQUENCE [LARGE SCALE GENOMIC DNA]</scope>
    <source>
        <strain evidence="3 4">JCM 31653</strain>
    </source>
</reference>
<protein>
    <submittedName>
        <fullName evidence="3">T9SS type A sorting domain-containing protein</fullName>
    </submittedName>
</protein>
<name>A0A4Z0PXB4_9BACT</name>
<gene>
    <name evidence="3" type="ORF">E5K00_19520</name>
</gene>
<keyword evidence="4" id="KW-1185">Reference proteome</keyword>
<dbReference type="InterPro" id="IPR026444">
    <property type="entry name" value="Secre_tail"/>
</dbReference>
<dbReference type="AlphaFoldDB" id="A0A4Z0PXB4"/>
<evidence type="ECO:0000313" key="3">
    <source>
        <dbReference type="EMBL" id="TGE22430.1"/>
    </source>
</evidence>